<dbReference type="InterPro" id="IPR051470">
    <property type="entry name" value="Thiol:disulfide_interchange"/>
</dbReference>
<dbReference type="InterPro" id="IPR009094">
    <property type="entry name" value="DiS-bond_isomerase_DsbC/G_N_sf"/>
</dbReference>
<gene>
    <name evidence="10" type="ORF">RBH19_06235</name>
</gene>
<dbReference type="PANTHER" id="PTHR35272:SF3">
    <property type="entry name" value="THIOL:DISULFIDE INTERCHANGE PROTEIN DSBC"/>
    <property type="match status" value="1"/>
</dbReference>
<feature type="domain" description="Thioredoxin-like fold" evidence="9">
    <location>
        <begin position="119"/>
        <end position="237"/>
    </location>
</feature>
<evidence type="ECO:0000259" key="9">
    <source>
        <dbReference type="Pfam" id="PF13098"/>
    </source>
</evidence>
<reference evidence="10 11" key="1">
    <citation type="submission" date="2023-08" db="EMBL/GenBank/DDBJ databases">
        <title>Whole-genome sequencing of halo(alkali)philic microorganisms from hypersaline lakes.</title>
        <authorList>
            <person name="Sorokin D.Y."/>
            <person name="Abbas B."/>
            <person name="Merkel A.Y."/>
        </authorList>
    </citation>
    <scope>NUCLEOTIDE SEQUENCE [LARGE SCALE GENOMIC DNA]</scope>
    <source>
        <strain evidence="10 11">AB-CW4</strain>
    </source>
</reference>
<comment type="function">
    <text evidence="7">Required for disulfide bond formation in some periplasmic proteins. Acts by transferring its disulfide bond to other proteins and is reduced in the process.</text>
</comment>
<feature type="chain" id="PRO_5044971129" description="Thiol:disulfide interchange protein" evidence="7">
    <location>
        <begin position="22"/>
        <end position="246"/>
    </location>
</feature>
<dbReference type="CDD" id="cd03020">
    <property type="entry name" value="DsbA_DsbC_DsbG"/>
    <property type="match status" value="1"/>
</dbReference>
<dbReference type="InterPro" id="IPR033954">
    <property type="entry name" value="DiS-bond_Isoase_DsbC/G"/>
</dbReference>
<feature type="domain" description="Disulphide bond isomerase DsbC/G N-terminal" evidence="8">
    <location>
        <begin position="25"/>
        <end position="91"/>
    </location>
</feature>
<sequence>MIRLSKFLVLFSCLLAGAAHAGNPDTRERIINGLNEHLPDLQVVPDQLEPTPIDGLWVLRIGPEVVYLDENGQYLIQGDLIELESRRNLTEATRAEARAAALETVPDSRKITFTADDEQFRLTVFTDIDCGYCRQLHRDMEALNEAGITVDYLFYPRGGPESAAWDKSDRVWCSDDRHEAMDHAKSGGTPEAERCEDTPTEEHFALGRQMQVTGTPALVTESGHMIRGYMPVARLVNELQSRENRQ</sequence>
<dbReference type="PANTHER" id="PTHR35272">
    <property type="entry name" value="THIOL:DISULFIDE INTERCHANGE PROTEIN DSBC-RELATED"/>
    <property type="match status" value="1"/>
</dbReference>
<dbReference type="InterPro" id="IPR018950">
    <property type="entry name" value="DiS-bond_isomerase_DsbC/G_N"/>
</dbReference>
<dbReference type="Gene3D" id="3.40.30.10">
    <property type="entry name" value="Glutaredoxin"/>
    <property type="match status" value="1"/>
</dbReference>
<evidence type="ECO:0000256" key="2">
    <source>
        <dbReference type="ARBA" id="ARBA00009813"/>
    </source>
</evidence>
<feature type="signal peptide" evidence="7">
    <location>
        <begin position="1"/>
        <end position="21"/>
    </location>
</feature>
<dbReference type="InterPro" id="IPR036249">
    <property type="entry name" value="Thioredoxin-like_sf"/>
</dbReference>
<organism evidence="10 11">
    <name type="scientific">Natronospira bacteriovora</name>
    <dbReference type="NCBI Taxonomy" id="3069753"/>
    <lineage>
        <taxon>Bacteria</taxon>
        <taxon>Pseudomonadati</taxon>
        <taxon>Pseudomonadota</taxon>
        <taxon>Gammaproteobacteria</taxon>
        <taxon>Natronospirales</taxon>
        <taxon>Natronospiraceae</taxon>
        <taxon>Natronospira</taxon>
    </lineage>
</organism>
<evidence type="ECO:0000256" key="5">
    <source>
        <dbReference type="ARBA" id="ARBA00023157"/>
    </source>
</evidence>
<keyword evidence="11" id="KW-1185">Reference proteome</keyword>
<keyword evidence="4 7" id="KW-0574">Periplasm</keyword>
<accession>A0ABU0W6S8</accession>
<comment type="caution">
    <text evidence="10">The sequence shown here is derived from an EMBL/GenBank/DDBJ whole genome shotgun (WGS) entry which is preliminary data.</text>
</comment>
<dbReference type="Pfam" id="PF13098">
    <property type="entry name" value="Thioredoxin_2"/>
    <property type="match status" value="1"/>
</dbReference>
<comment type="similarity">
    <text evidence="2 7">Belongs to the thioredoxin family. DsbC subfamily.</text>
</comment>
<evidence type="ECO:0000256" key="7">
    <source>
        <dbReference type="RuleBase" id="RU364038"/>
    </source>
</evidence>
<dbReference type="Gene3D" id="3.10.450.70">
    <property type="entry name" value="Disulphide bond isomerase, DsbC/G, N-terminal"/>
    <property type="match status" value="1"/>
</dbReference>
<dbReference type="Pfam" id="PF10411">
    <property type="entry name" value="DsbC_N"/>
    <property type="match status" value="1"/>
</dbReference>
<protein>
    <recommendedName>
        <fullName evidence="7">Thiol:disulfide interchange protein</fullName>
    </recommendedName>
</protein>
<name>A0ABU0W6S8_9GAMM</name>
<evidence type="ECO:0000313" key="10">
    <source>
        <dbReference type="EMBL" id="MDQ2069463.1"/>
    </source>
</evidence>
<dbReference type="SUPFAM" id="SSF52833">
    <property type="entry name" value="Thioredoxin-like"/>
    <property type="match status" value="1"/>
</dbReference>
<dbReference type="SUPFAM" id="SSF54423">
    <property type="entry name" value="DsbC/DsbG N-terminal domain-like"/>
    <property type="match status" value="1"/>
</dbReference>
<keyword evidence="6 7" id="KW-0676">Redox-active center</keyword>
<evidence type="ECO:0000313" key="11">
    <source>
        <dbReference type="Proteomes" id="UP001239019"/>
    </source>
</evidence>
<evidence type="ECO:0000259" key="8">
    <source>
        <dbReference type="Pfam" id="PF10411"/>
    </source>
</evidence>
<evidence type="ECO:0000256" key="6">
    <source>
        <dbReference type="ARBA" id="ARBA00023284"/>
    </source>
</evidence>
<keyword evidence="3 7" id="KW-0732">Signal</keyword>
<evidence type="ECO:0000256" key="3">
    <source>
        <dbReference type="ARBA" id="ARBA00022729"/>
    </source>
</evidence>
<comment type="subcellular location">
    <subcellularLocation>
        <location evidence="1 7">Periplasm</location>
    </subcellularLocation>
</comment>
<evidence type="ECO:0000256" key="4">
    <source>
        <dbReference type="ARBA" id="ARBA00022764"/>
    </source>
</evidence>
<dbReference type="EMBL" id="JAVDDT010000003">
    <property type="protein sequence ID" value="MDQ2069463.1"/>
    <property type="molecule type" value="Genomic_DNA"/>
</dbReference>
<dbReference type="RefSeq" id="WP_306727964.1">
    <property type="nucleotide sequence ID" value="NZ_JAVDDT010000003.1"/>
</dbReference>
<dbReference type="InterPro" id="IPR012336">
    <property type="entry name" value="Thioredoxin-like_fold"/>
</dbReference>
<keyword evidence="5" id="KW-1015">Disulfide bond</keyword>
<proteinExistence type="inferred from homology"/>
<evidence type="ECO:0000256" key="1">
    <source>
        <dbReference type="ARBA" id="ARBA00004418"/>
    </source>
</evidence>
<dbReference type="Proteomes" id="UP001239019">
    <property type="component" value="Unassembled WGS sequence"/>
</dbReference>